<dbReference type="PANTHER" id="PTHR45649">
    <property type="entry name" value="AMINO-ACID PERMEASE BAT1"/>
    <property type="match status" value="1"/>
</dbReference>
<dbReference type="GeneID" id="20349200"/>
<dbReference type="GO" id="GO:0015101">
    <property type="term" value="F:organic cation transmembrane transporter activity"/>
    <property type="evidence" value="ECO:0007669"/>
    <property type="project" value="UniProtKB-ARBA"/>
</dbReference>
<comment type="subcellular location">
    <subcellularLocation>
        <location evidence="1">Membrane</location>
        <topology evidence="1">Multi-pass membrane protein</topology>
    </subcellularLocation>
</comment>
<dbReference type="EnsemblFungi" id="EJT74904">
    <property type="protein sequence ID" value="EJT74904"/>
    <property type="gene ID" value="GGTG_08742"/>
</dbReference>
<dbReference type="GO" id="GO:0016020">
    <property type="term" value="C:membrane"/>
    <property type="evidence" value="ECO:0007669"/>
    <property type="project" value="UniProtKB-SubCell"/>
</dbReference>
<evidence type="ECO:0000313" key="9">
    <source>
        <dbReference type="Proteomes" id="UP000006039"/>
    </source>
</evidence>
<sequence length="554" mass="58923">MTDKKIVGAEKPVTSALAPGEVAVLDHRYNRDDEVLAALGYKPEFKREFTLWTTFCVSFAVLGLLPSFASTLYYGMGYAGTPGMVWGWLVALVFIACIAASMAELCSAMPTSGGLYYASAVLAGPRWGPFAAWVTGWSNWLGQVSGAPSVNYGVAAMACAAASVADPSYVPEHWHVFLVTLLLMVVHSAMSSMPTRWLATFNSAGSTFNMAALVVVVVLLLAAPGGSAREAAGLPRFNASRDVWGSFYPGTGFPDGVAVLMSFIAVIWTMSGYDSPFHLSEESSNANVAAPRAIVLTATVGGVVGWVLQVAVAYTVVDIGAALASDLGQPWASYLVQVLSRDAALACLALTIIAGFCMGQGCMIAASRVTFAYARDGCFPFARVWARVNQTTKTPVNAVWMNCTVGCLMLLLMFAGDLAIGAIFSIGALAAFFSFTVPIAIRTYVVGARFRPGPWHLGRYSWVFGTLSTGFTALMMPVLCLPTATGDDLSAGTMNWTVVVWGVPMLLAVAWFVVDAHRWFKGPRINVEHMLAGPEREAHIIRGTEAAASVKESV</sequence>
<keyword evidence="3 6" id="KW-0812">Transmembrane</keyword>
<dbReference type="Gene3D" id="1.20.1740.10">
    <property type="entry name" value="Amino acid/polyamine transporter I"/>
    <property type="match status" value="1"/>
</dbReference>
<keyword evidence="4 6" id="KW-1133">Transmembrane helix</keyword>
<dbReference type="Pfam" id="PF13520">
    <property type="entry name" value="AA_permease_2"/>
    <property type="match status" value="1"/>
</dbReference>
<dbReference type="PIRSF" id="PIRSF006060">
    <property type="entry name" value="AA_transporter"/>
    <property type="match status" value="1"/>
</dbReference>
<feature type="transmembrane region" description="Helical" evidence="6">
    <location>
        <begin position="343"/>
        <end position="366"/>
    </location>
</feature>
<reference evidence="8" key="4">
    <citation type="journal article" date="2015" name="G3 (Bethesda)">
        <title>Genome sequences of three phytopathogenic species of the Magnaporthaceae family of fungi.</title>
        <authorList>
            <person name="Okagaki L.H."/>
            <person name="Nunes C.C."/>
            <person name="Sailsbery J."/>
            <person name="Clay B."/>
            <person name="Brown D."/>
            <person name="John T."/>
            <person name="Oh Y."/>
            <person name="Young N."/>
            <person name="Fitzgerald M."/>
            <person name="Haas B.J."/>
            <person name="Zeng Q."/>
            <person name="Young S."/>
            <person name="Adiconis X."/>
            <person name="Fan L."/>
            <person name="Levin J.Z."/>
            <person name="Mitchell T.K."/>
            <person name="Okubara P.A."/>
            <person name="Farman M.L."/>
            <person name="Kohn L.M."/>
            <person name="Birren B."/>
            <person name="Ma L.-J."/>
            <person name="Dean R.A."/>
        </authorList>
    </citation>
    <scope>NUCLEOTIDE SEQUENCE</scope>
    <source>
        <strain evidence="8">R3-111a-1</strain>
    </source>
</reference>
<gene>
    <name evidence="8" type="primary">20349200</name>
    <name evidence="7" type="ORF">GGTG_08742</name>
</gene>
<evidence type="ECO:0000313" key="7">
    <source>
        <dbReference type="EMBL" id="EJT74904.1"/>
    </source>
</evidence>
<evidence type="ECO:0000256" key="5">
    <source>
        <dbReference type="ARBA" id="ARBA00023136"/>
    </source>
</evidence>
<reference evidence="7" key="2">
    <citation type="submission" date="2010-07" db="EMBL/GenBank/DDBJ databases">
        <authorList>
            <consortium name="The Broad Institute Genome Sequencing Platform"/>
            <consortium name="Broad Institute Genome Sequencing Center for Infectious Disease"/>
            <person name="Ma L.-J."/>
            <person name="Dead R."/>
            <person name="Young S."/>
            <person name="Zeng Q."/>
            <person name="Koehrsen M."/>
            <person name="Alvarado L."/>
            <person name="Berlin A."/>
            <person name="Chapman S.B."/>
            <person name="Chen Z."/>
            <person name="Freedman E."/>
            <person name="Gellesch M."/>
            <person name="Goldberg J."/>
            <person name="Griggs A."/>
            <person name="Gujja S."/>
            <person name="Heilman E.R."/>
            <person name="Heiman D."/>
            <person name="Hepburn T."/>
            <person name="Howarth C."/>
            <person name="Jen D."/>
            <person name="Larson L."/>
            <person name="Mehta T."/>
            <person name="Neiman D."/>
            <person name="Pearson M."/>
            <person name="Roberts A."/>
            <person name="Saif S."/>
            <person name="Shea T."/>
            <person name="Shenoy N."/>
            <person name="Sisk P."/>
            <person name="Stolte C."/>
            <person name="Sykes S."/>
            <person name="Walk T."/>
            <person name="White J."/>
            <person name="Yandava C."/>
            <person name="Haas B."/>
            <person name="Nusbaum C."/>
            <person name="Birren B."/>
        </authorList>
    </citation>
    <scope>NUCLEOTIDE SEQUENCE</scope>
    <source>
        <strain evidence="7">R3-111a-1</strain>
    </source>
</reference>
<evidence type="ECO:0000256" key="2">
    <source>
        <dbReference type="ARBA" id="ARBA00022448"/>
    </source>
</evidence>
<evidence type="ECO:0000256" key="4">
    <source>
        <dbReference type="ARBA" id="ARBA00022989"/>
    </source>
</evidence>
<reference evidence="7" key="3">
    <citation type="submission" date="2010-09" db="EMBL/GenBank/DDBJ databases">
        <title>Annotation of Gaeumannomyces graminis var. tritici R3-111a-1.</title>
        <authorList>
            <consortium name="The Broad Institute Genome Sequencing Platform"/>
            <person name="Ma L.-J."/>
            <person name="Dead R."/>
            <person name="Young S.K."/>
            <person name="Zeng Q."/>
            <person name="Gargeya S."/>
            <person name="Fitzgerald M."/>
            <person name="Haas B."/>
            <person name="Abouelleil A."/>
            <person name="Alvarado L."/>
            <person name="Arachchi H.M."/>
            <person name="Berlin A."/>
            <person name="Brown A."/>
            <person name="Chapman S.B."/>
            <person name="Chen Z."/>
            <person name="Dunbar C."/>
            <person name="Freedman E."/>
            <person name="Gearin G."/>
            <person name="Gellesch M."/>
            <person name="Goldberg J."/>
            <person name="Griggs A."/>
            <person name="Gujja S."/>
            <person name="Heiman D."/>
            <person name="Howarth C."/>
            <person name="Larson L."/>
            <person name="Lui A."/>
            <person name="MacDonald P.J.P."/>
            <person name="Mehta T."/>
            <person name="Montmayeur A."/>
            <person name="Murphy C."/>
            <person name="Neiman D."/>
            <person name="Pearson M."/>
            <person name="Priest M."/>
            <person name="Roberts A."/>
            <person name="Saif S."/>
            <person name="Shea T."/>
            <person name="Shenoy N."/>
            <person name="Sisk P."/>
            <person name="Stolte C."/>
            <person name="Sykes S."/>
            <person name="Yandava C."/>
            <person name="Wortman J."/>
            <person name="Nusbaum C."/>
            <person name="Birren B."/>
        </authorList>
    </citation>
    <scope>NUCLEOTIDE SEQUENCE</scope>
    <source>
        <strain evidence="7">R3-111a-1</strain>
    </source>
</reference>
<feature type="transmembrane region" description="Helical" evidence="6">
    <location>
        <begin position="420"/>
        <end position="441"/>
    </location>
</feature>
<organism evidence="7">
    <name type="scientific">Gaeumannomyces tritici (strain R3-111a-1)</name>
    <name type="common">Wheat and barley take-all root rot fungus</name>
    <name type="synonym">Gaeumannomyces graminis var. tritici</name>
    <dbReference type="NCBI Taxonomy" id="644352"/>
    <lineage>
        <taxon>Eukaryota</taxon>
        <taxon>Fungi</taxon>
        <taxon>Dikarya</taxon>
        <taxon>Ascomycota</taxon>
        <taxon>Pezizomycotina</taxon>
        <taxon>Sordariomycetes</taxon>
        <taxon>Sordariomycetidae</taxon>
        <taxon>Magnaporthales</taxon>
        <taxon>Magnaporthaceae</taxon>
        <taxon>Gaeumannomyces</taxon>
    </lineage>
</organism>
<feature type="transmembrane region" description="Helical" evidence="6">
    <location>
        <begin position="496"/>
        <end position="514"/>
    </location>
</feature>
<feature type="transmembrane region" description="Helical" evidence="6">
    <location>
        <begin position="294"/>
        <end position="323"/>
    </location>
</feature>
<dbReference type="EMBL" id="GL385398">
    <property type="protein sequence ID" value="EJT74904.1"/>
    <property type="molecule type" value="Genomic_DNA"/>
</dbReference>
<keyword evidence="5 6" id="KW-0472">Membrane</keyword>
<dbReference type="OrthoDB" id="3900342at2759"/>
<protein>
    <recommendedName>
        <fullName evidence="10">Amino acid permease</fullName>
    </recommendedName>
</protein>
<dbReference type="HOGENOM" id="CLU_004495_0_3_1"/>
<dbReference type="AlphaFoldDB" id="J3P5F3"/>
<evidence type="ECO:0000313" key="8">
    <source>
        <dbReference type="EnsemblFungi" id="EJT74904"/>
    </source>
</evidence>
<feature type="transmembrane region" description="Helical" evidence="6">
    <location>
        <begin position="197"/>
        <end position="223"/>
    </location>
</feature>
<dbReference type="InterPro" id="IPR002293">
    <property type="entry name" value="AA/rel_permease1"/>
</dbReference>
<name>J3P5F3_GAET3</name>
<dbReference type="FunFam" id="1.20.1740.10:FF:000046">
    <property type="entry name" value="Amino-acid permease, putative"/>
    <property type="match status" value="1"/>
</dbReference>
<keyword evidence="9" id="KW-1185">Reference proteome</keyword>
<accession>J3P5F3</accession>
<reference evidence="9" key="1">
    <citation type="submission" date="2010-07" db="EMBL/GenBank/DDBJ databases">
        <title>The genome sequence of Gaeumannomyces graminis var. tritici strain R3-111a-1.</title>
        <authorList>
            <consortium name="The Broad Institute Genome Sequencing Platform"/>
            <person name="Ma L.-J."/>
            <person name="Dead R."/>
            <person name="Young S."/>
            <person name="Zeng Q."/>
            <person name="Koehrsen M."/>
            <person name="Alvarado L."/>
            <person name="Berlin A."/>
            <person name="Chapman S.B."/>
            <person name="Chen Z."/>
            <person name="Freedman E."/>
            <person name="Gellesch M."/>
            <person name="Goldberg J."/>
            <person name="Griggs A."/>
            <person name="Gujja S."/>
            <person name="Heilman E.R."/>
            <person name="Heiman D."/>
            <person name="Hepburn T."/>
            <person name="Howarth C."/>
            <person name="Jen D."/>
            <person name="Larson L."/>
            <person name="Mehta T."/>
            <person name="Neiman D."/>
            <person name="Pearson M."/>
            <person name="Roberts A."/>
            <person name="Saif S."/>
            <person name="Shea T."/>
            <person name="Shenoy N."/>
            <person name="Sisk P."/>
            <person name="Stolte C."/>
            <person name="Sykes S."/>
            <person name="Walk T."/>
            <person name="White J."/>
            <person name="Yandava C."/>
            <person name="Haas B."/>
            <person name="Nusbaum C."/>
            <person name="Birren B."/>
        </authorList>
    </citation>
    <scope>NUCLEOTIDE SEQUENCE [LARGE SCALE GENOMIC DNA]</scope>
    <source>
        <strain evidence="9">R3-111a-1</strain>
    </source>
</reference>
<dbReference type="PANTHER" id="PTHR45649:SF29">
    <property type="entry name" value="AMINO ACID TRANSPORTER (EUROFUNG)"/>
    <property type="match status" value="1"/>
</dbReference>
<dbReference type="Proteomes" id="UP000006039">
    <property type="component" value="Unassembled WGS sequence"/>
</dbReference>
<feature type="transmembrane region" description="Helical" evidence="6">
    <location>
        <begin position="256"/>
        <end position="273"/>
    </location>
</feature>
<keyword evidence="2" id="KW-0813">Transport</keyword>
<feature type="transmembrane region" description="Helical" evidence="6">
    <location>
        <begin position="462"/>
        <end position="484"/>
    </location>
</feature>
<feature type="transmembrane region" description="Helical" evidence="6">
    <location>
        <begin position="49"/>
        <end position="73"/>
    </location>
</feature>
<dbReference type="eggNOG" id="KOG1289">
    <property type="taxonomic scope" value="Eukaryota"/>
</dbReference>
<evidence type="ECO:0000256" key="6">
    <source>
        <dbReference type="SAM" id="Phobius"/>
    </source>
</evidence>
<reference evidence="8" key="5">
    <citation type="submission" date="2018-04" db="UniProtKB">
        <authorList>
            <consortium name="EnsemblFungi"/>
        </authorList>
    </citation>
    <scope>IDENTIFICATION</scope>
    <source>
        <strain evidence="8">R3-111a-1</strain>
    </source>
</reference>
<evidence type="ECO:0000256" key="3">
    <source>
        <dbReference type="ARBA" id="ARBA00022692"/>
    </source>
</evidence>
<evidence type="ECO:0008006" key="10">
    <source>
        <dbReference type="Google" id="ProtNLM"/>
    </source>
</evidence>
<dbReference type="VEuPathDB" id="FungiDB:GGTG_08742"/>
<feature type="transmembrane region" description="Helical" evidence="6">
    <location>
        <begin position="115"/>
        <end position="134"/>
    </location>
</feature>
<proteinExistence type="predicted"/>
<evidence type="ECO:0000256" key="1">
    <source>
        <dbReference type="ARBA" id="ARBA00004141"/>
    </source>
</evidence>
<dbReference type="STRING" id="644352.J3P5F3"/>
<feature type="transmembrane region" description="Helical" evidence="6">
    <location>
        <begin position="85"/>
        <end position="103"/>
    </location>
</feature>
<dbReference type="RefSeq" id="XP_009224848.1">
    <property type="nucleotide sequence ID" value="XM_009226584.1"/>
</dbReference>
<feature type="transmembrane region" description="Helical" evidence="6">
    <location>
        <begin position="396"/>
        <end position="414"/>
    </location>
</feature>
<feature type="transmembrane region" description="Helical" evidence="6">
    <location>
        <begin position="173"/>
        <end position="190"/>
    </location>
</feature>